<evidence type="ECO:0000313" key="3">
    <source>
        <dbReference type="EMBL" id="TWH64777.1"/>
    </source>
</evidence>
<dbReference type="EMBL" id="VLKG01000007">
    <property type="protein sequence ID" value="TWH64777.1"/>
    <property type="molecule type" value="Genomic_DNA"/>
</dbReference>
<dbReference type="PROSITE" id="PS50404">
    <property type="entry name" value="GST_NTER"/>
    <property type="match status" value="1"/>
</dbReference>
<dbReference type="OrthoDB" id="9782992at2"/>
<dbReference type="GO" id="GO:0006749">
    <property type="term" value="P:glutathione metabolic process"/>
    <property type="evidence" value="ECO:0007669"/>
    <property type="project" value="TreeGrafter"/>
</dbReference>
<dbReference type="CDD" id="cd03038">
    <property type="entry name" value="GST_N_etherase_LigE"/>
    <property type="match status" value="1"/>
</dbReference>
<proteinExistence type="predicted"/>
<keyword evidence="4" id="KW-1185">Reference proteome</keyword>
<reference evidence="3 4" key="1">
    <citation type="submission" date="2019-07" db="EMBL/GenBank/DDBJ databases">
        <title>Genomic Encyclopedia of Type Strains, Phase I: the one thousand microbial genomes (KMG-I) project.</title>
        <authorList>
            <person name="Kyrpides N."/>
        </authorList>
    </citation>
    <scope>NUCLEOTIDE SEQUENCE [LARGE SCALE GENOMIC DNA]</scope>
    <source>
        <strain evidence="3 4">DSM 375</strain>
    </source>
</reference>
<dbReference type="InterPro" id="IPR040079">
    <property type="entry name" value="Glutathione_S-Trfase"/>
</dbReference>
<gene>
    <name evidence="3" type="ORF">LX59_02125</name>
</gene>
<dbReference type="Gene3D" id="1.20.1050.10">
    <property type="match status" value="1"/>
</dbReference>
<dbReference type="SUPFAM" id="SSF52833">
    <property type="entry name" value="Thioredoxin-like"/>
    <property type="match status" value="1"/>
</dbReference>
<dbReference type="Gene3D" id="3.40.30.10">
    <property type="entry name" value="Glutaredoxin"/>
    <property type="match status" value="1"/>
</dbReference>
<dbReference type="RefSeq" id="WP_144571821.1">
    <property type="nucleotide sequence ID" value="NZ_VLKG01000007.1"/>
</dbReference>
<comment type="caution">
    <text evidence="3">The sequence shown here is derived from an EMBL/GenBank/DDBJ whole genome shotgun (WGS) entry which is preliminary data.</text>
</comment>
<feature type="domain" description="GST N-terminal" evidence="1">
    <location>
        <begin position="10"/>
        <end position="86"/>
    </location>
</feature>
<evidence type="ECO:0000259" key="1">
    <source>
        <dbReference type="PROSITE" id="PS50404"/>
    </source>
</evidence>
<accession>A0A562I152</accession>
<feature type="domain" description="GST C-terminal" evidence="2">
    <location>
        <begin position="91"/>
        <end position="234"/>
    </location>
</feature>
<dbReference type="GO" id="GO:0016034">
    <property type="term" value="F:maleylacetoacetate isomerase activity"/>
    <property type="evidence" value="ECO:0007669"/>
    <property type="project" value="TreeGrafter"/>
</dbReference>
<dbReference type="Pfam" id="PF13417">
    <property type="entry name" value="GST_N_3"/>
    <property type="match status" value="1"/>
</dbReference>
<dbReference type="InterPro" id="IPR010987">
    <property type="entry name" value="Glutathione-S-Trfase_C-like"/>
</dbReference>
<dbReference type="InterPro" id="IPR004045">
    <property type="entry name" value="Glutathione_S-Trfase_N"/>
</dbReference>
<dbReference type="SUPFAM" id="SSF47616">
    <property type="entry name" value="GST C-terminal domain-like"/>
    <property type="match status" value="1"/>
</dbReference>
<protein>
    <submittedName>
        <fullName evidence="3">Glutathione S-transferase</fullName>
    </submittedName>
</protein>
<dbReference type="Pfam" id="PF22041">
    <property type="entry name" value="GST_C_7"/>
    <property type="match status" value="1"/>
</dbReference>
<dbReference type="InterPro" id="IPR054416">
    <property type="entry name" value="GST_UstS-like_C"/>
</dbReference>
<sequence length="234" mass="26476">MSSTRQLFELAGADDRVRFSPYCWRIRLALAHKGLPVETPPWRFTDKEAIAASGQGKVPVLVDGERWISDSWTIAEYLEQQYPETPSLFGSAEGQALARFINQWTNDVLHPAIAGVILPEIFQILHEKDQDYFRHTRETAFGATLETLAEQQETALISLYQILKPLHHTLALQPYLAGEAPNFADHIVFGAFQWARLVSDSIKLPAEEPIGLWIERMLDAYDGLARKAPKAYED</sequence>
<dbReference type="PANTHER" id="PTHR42673">
    <property type="entry name" value="MALEYLACETOACETATE ISOMERASE"/>
    <property type="match status" value="1"/>
</dbReference>
<evidence type="ECO:0000259" key="2">
    <source>
        <dbReference type="PROSITE" id="PS50405"/>
    </source>
</evidence>
<keyword evidence="3" id="KW-0808">Transferase</keyword>
<dbReference type="PANTHER" id="PTHR42673:SF4">
    <property type="entry name" value="MALEYLACETOACETATE ISOMERASE"/>
    <property type="match status" value="1"/>
</dbReference>
<dbReference type="SFLD" id="SFLDS00019">
    <property type="entry name" value="Glutathione_Transferase_(cytos"/>
    <property type="match status" value="1"/>
</dbReference>
<dbReference type="GO" id="GO:0006559">
    <property type="term" value="P:L-phenylalanine catabolic process"/>
    <property type="evidence" value="ECO:0007669"/>
    <property type="project" value="TreeGrafter"/>
</dbReference>
<organism evidence="3 4">
    <name type="scientific">Azomonas agilis</name>
    <dbReference type="NCBI Taxonomy" id="116849"/>
    <lineage>
        <taxon>Bacteria</taxon>
        <taxon>Pseudomonadati</taxon>
        <taxon>Pseudomonadota</taxon>
        <taxon>Gammaproteobacteria</taxon>
        <taxon>Pseudomonadales</taxon>
        <taxon>Pseudomonadaceae</taxon>
        <taxon>Azomonas</taxon>
    </lineage>
</organism>
<dbReference type="InterPro" id="IPR036282">
    <property type="entry name" value="Glutathione-S-Trfase_C_sf"/>
</dbReference>
<dbReference type="AlphaFoldDB" id="A0A562I152"/>
<dbReference type="InterPro" id="IPR036249">
    <property type="entry name" value="Thioredoxin-like_sf"/>
</dbReference>
<name>A0A562I152_9GAMM</name>
<dbReference type="GO" id="GO:0004364">
    <property type="term" value="F:glutathione transferase activity"/>
    <property type="evidence" value="ECO:0007669"/>
    <property type="project" value="TreeGrafter"/>
</dbReference>
<dbReference type="Proteomes" id="UP000319627">
    <property type="component" value="Unassembled WGS sequence"/>
</dbReference>
<dbReference type="PROSITE" id="PS50405">
    <property type="entry name" value="GST_CTER"/>
    <property type="match status" value="1"/>
</dbReference>
<evidence type="ECO:0000313" key="4">
    <source>
        <dbReference type="Proteomes" id="UP000319627"/>
    </source>
</evidence>